<accession>A0AAX4JB20</accession>
<name>A0AAX4JB20_9MICR</name>
<protein>
    <submittedName>
        <fullName evidence="2">DDE-TNP-IS1595 domain-containing protein</fullName>
    </submittedName>
</protein>
<dbReference type="EMBL" id="CP142728">
    <property type="protein sequence ID" value="WUR03143.1"/>
    <property type="molecule type" value="Genomic_DNA"/>
</dbReference>
<dbReference type="KEGG" id="vnx:VNE69_03352"/>
<dbReference type="InterPro" id="IPR053164">
    <property type="entry name" value="IS1016-like_transposase"/>
</dbReference>
<dbReference type="GeneID" id="90540948"/>
<evidence type="ECO:0000313" key="2">
    <source>
        <dbReference type="EMBL" id="WUR03143.1"/>
    </source>
</evidence>
<reference evidence="2" key="1">
    <citation type="journal article" date="2024" name="BMC Genomics">
        <title>Functional annotation of a divergent genome using sequence and structure-based similarity.</title>
        <authorList>
            <person name="Svedberg D."/>
            <person name="Winiger R.R."/>
            <person name="Berg A."/>
            <person name="Sharma H."/>
            <person name="Tellgren-Roth C."/>
            <person name="Debrunner-Vossbrinck B.A."/>
            <person name="Vossbrinck C.R."/>
            <person name="Barandun J."/>
        </authorList>
    </citation>
    <scope>NUCLEOTIDE SEQUENCE</scope>
    <source>
        <strain evidence="2">Illinois isolate</strain>
    </source>
</reference>
<dbReference type="Proteomes" id="UP001334084">
    <property type="component" value="Chromosome 3"/>
</dbReference>
<sequence length="298" mass="34313">MEVKNLYSRIFVNEVAAIEYLEALNFYRHTIKCDCGLVMDKVKSKNYLEGICFYCTNGCKKRKGIKNGTFLQSSRMPTHIQLRMLYCWAMKMTNPVVSTTCEISEFIYICFKGRILEKVKNEINTSFEKIGGVGRTIQVDEVAIRSGNIITNPSIKEHNSLGITWLVCGVESEENNYFLKIIPNRTAAVIQEIFRKCVVKGTTIRTNDSDLYSSAVHDFGSPHEVVDHSVNLTNVLGQSSIKIKNLWSRLKAELRKIKEIEHVNMEDFTGEFRFRSKHRQTKKIDTYAEIFKQILLIE</sequence>
<dbReference type="PANTHER" id="PTHR47163">
    <property type="entry name" value="DDE_TNP_IS1595 DOMAIN-CONTAINING PROTEIN"/>
    <property type="match status" value="1"/>
</dbReference>
<organism evidence="2 3">
    <name type="scientific">Vairimorpha necatrix</name>
    <dbReference type="NCBI Taxonomy" id="6039"/>
    <lineage>
        <taxon>Eukaryota</taxon>
        <taxon>Fungi</taxon>
        <taxon>Fungi incertae sedis</taxon>
        <taxon>Microsporidia</taxon>
        <taxon>Nosematidae</taxon>
        <taxon>Vairimorpha</taxon>
    </lineage>
</organism>
<feature type="domain" description="ISXO2-like transposase" evidence="1">
    <location>
        <begin position="129"/>
        <end position="277"/>
    </location>
</feature>
<evidence type="ECO:0000313" key="3">
    <source>
        <dbReference type="Proteomes" id="UP001334084"/>
    </source>
</evidence>
<dbReference type="AlphaFoldDB" id="A0AAX4JB20"/>
<dbReference type="RefSeq" id="XP_065329288.1">
    <property type="nucleotide sequence ID" value="XM_065473216.1"/>
</dbReference>
<proteinExistence type="predicted"/>
<dbReference type="SMART" id="SM01126">
    <property type="entry name" value="DDE_Tnp_IS1595"/>
    <property type="match status" value="1"/>
</dbReference>
<gene>
    <name evidence="2" type="ORF">VNE69_03352</name>
</gene>
<keyword evidence="3" id="KW-1185">Reference proteome</keyword>
<dbReference type="InterPro" id="IPR024445">
    <property type="entry name" value="Tnp_ISXO2-like"/>
</dbReference>
<evidence type="ECO:0000259" key="1">
    <source>
        <dbReference type="SMART" id="SM01126"/>
    </source>
</evidence>
<dbReference type="Pfam" id="PF12762">
    <property type="entry name" value="DDE_Tnp_IS1595"/>
    <property type="match status" value="1"/>
</dbReference>
<dbReference type="PANTHER" id="PTHR47163:SF2">
    <property type="entry name" value="SI:DKEY-17M8.2"/>
    <property type="match status" value="1"/>
</dbReference>